<comment type="caution">
    <text evidence="1">The sequence shown here is derived from an EMBL/GenBank/DDBJ whole genome shotgun (WGS) entry which is preliminary data.</text>
</comment>
<dbReference type="GO" id="GO:0008168">
    <property type="term" value="F:methyltransferase activity"/>
    <property type="evidence" value="ECO:0007669"/>
    <property type="project" value="InterPro"/>
</dbReference>
<name>X0V0J6_9ZZZZ</name>
<dbReference type="GO" id="GO:0032259">
    <property type="term" value="P:methylation"/>
    <property type="evidence" value="ECO:0007669"/>
    <property type="project" value="InterPro"/>
</dbReference>
<reference evidence="1" key="1">
    <citation type="journal article" date="2014" name="Front. Microbiol.">
        <title>High frequency of phylogenetically diverse reductive dehalogenase-homologous genes in deep subseafloor sedimentary metagenomes.</title>
        <authorList>
            <person name="Kawai M."/>
            <person name="Futagami T."/>
            <person name="Toyoda A."/>
            <person name="Takaki Y."/>
            <person name="Nishi S."/>
            <person name="Hori S."/>
            <person name="Arai W."/>
            <person name="Tsubouchi T."/>
            <person name="Morono Y."/>
            <person name="Uchiyama I."/>
            <person name="Ito T."/>
            <person name="Fujiyama A."/>
            <person name="Inagaki F."/>
            <person name="Takami H."/>
        </authorList>
    </citation>
    <scope>NUCLEOTIDE SEQUENCE</scope>
    <source>
        <strain evidence="1">Expedition CK06-06</strain>
    </source>
</reference>
<dbReference type="Gene3D" id="3.20.20.460">
    <property type="entry name" value="Monomethylamine methyltransferase MtmB"/>
    <property type="match status" value="1"/>
</dbReference>
<protein>
    <submittedName>
        <fullName evidence="1">Uncharacterized protein</fullName>
    </submittedName>
</protein>
<proteinExistence type="predicted"/>
<accession>X0V0J6</accession>
<dbReference type="EMBL" id="BARS01026085">
    <property type="protein sequence ID" value="GAG11605.1"/>
    <property type="molecule type" value="Genomic_DNA"/>
</dbReference>
<gene>
    <name evidence="1" type="ORF">S01H1_41153</name>
</gene>
<dbReference type="AlphaFoldDB" id="X0V0J6"/>
<dbReference type="InterPro" id="IPR036655">
    <property type="entry name" value="MtmB_sf"/>
</dbReference>
<sequence>MYRDTIIETYGPTRQNIGSNKAEAVSVESTGRRPGGMEWQSFAVHKALQRNTNQIYFGGLWGGNRVYYDMTSEPYLLRVALSSIRTTLLGLNFGVGATNPPTYTNWVIETSDAALKSNIGLEGFVELSERVNNEKLKDHPIKPVRQDQRMHIYGKNPSAFLAAGLKAYDWYKQKPTDEYVKAERKARNYLRDIGLTI</sequence>
<evidence type="ECO:0000313" key="1">
    <source>
        <dbReference type="EMBL" id="GAG11605.1"/>
    </source>
</evidence>
<organism evidence="1">
    <name type="scientific">marine sediment metagenome</name>
    <dbReference type="NCBI Taxonomy" id="412755"/>
    <lineage>
        <taxon>unclassified sequences</taxon>
        <taxon>metagenomes</taxon>
        <taxon>ecological metagenomes</taxon>
    </lineage>
</organism>